<evidence type="ECO:0000256" key="1">
    <source>
        <dbReference type="ARBA" id="ARBA00004613"/>
    </source>
</evidence>
<comment type="domain">
    <text evidence="5">The RxLR-dEER motif acts to carry the protein into the host cell cytoplasm through binding to cell surface phosphatidylinositol-3-phosphate.</text>
</comment>
<keyword evidence="7" id="KW-1185">Reference proteome</keyword>
<evidence type="ECO:0000256" key="5">
    <source>
        <dbReference type="RuleBase" id="RU367124"/>
    </source>
</evidence>
<comment type="caution">
    <text evidence="6">The sequence shown here is derived from an EMBL/GenBank/DDBJ whole genome shotgun (WGS) entry which is preliminary data.</text>
</comment>
<comment type="similarity">
    <text evidence="2 5">Belongs to the RxLR effector family.</text>
</comment>
<dbReference type="InterPro" id="IPR031825">
    <property type="entry name" value="RXLR"/>
</dbReference>
<proteinExistence type="inferred from homology"/>
<dbReference type="EMBL" id="JAGDFL010000160">
    <property type="protein sequence ID" value="KAG7396364.1"/>
    <property type="molecule type" value="Genomic_DNA"/>
</dbReference>
<comment type="function">
    <text evidence="5">Effector that suppresses plant defense responses during pathogen infection.</text>
</comment>
<dbReference type="Proteomes" id="UP000693981">
    <property type="component" value="Unassembled WGS sequence"/>
</dbReference>
<organism evidence="6 7">
    <name type="scientific">Phytophthora boehmeriae</name>
    <dbReference type="NCBI Taxonomy" id="109152"/>
    <lineage>
        <taxon>Eukaryota</taxon>
        <taxon>Sar</taxon>
        <taxon>Stramenopiles</taxon>
        <taxon>Oomycota</taxon>
        <taxon>Peronosporomycetes</taxon>
        <taxon>Peronosporales</taxon>
        <taxon>Peronosporaceae</taxon>
        <taxon>Phytophthora</taxon>
    </lineage>
</organism>
<sequence>MDAASAIQDVGHHPLSEMSATTIVRSNAIGREEGNGNRFLRIREAEGDDEEEDLDAEERGGLSKILTIDDLNAKFARVSKMDEKAGLAKLENMYAKHHAQMTSSLQALKDKGWNIKSLGKEIGIGNKLKTMTPAQLRNDADYVLWVQFAAFLKNRPLPAPV</sequence>
<evidence type="ECO:0000256" key="3">
    <source>
        <dbReference type="ARBA" id="ARBA00022525"/>
    </source>
</evidence>
<name>A0A8T1WUK3_9STRA</name>
<evidence type="ECO:0000256" key="2">
    <source>
        <dbReference type="ARBA" id="ARBA00010400"/>
    </source>
</evidence>
<protein>
    <recommendedName>
        <fullName evidence="5">RxLR effector protein</fullName>
    </recommendedName>
</protein>
<accession>A0A8T1WUK3</accession>
<dbReference type="Pfam" id="PF16810">
    <property type="entry name" value="RXLR"/>
    <property type="match status" value="1"/>
</dbReference>
<keyword evidence="3 5" id="KW-0964">Secreted</keyword>
<evidence type="ECO:0000313" key="7">
    <source>
        <dbReference type="Proteomes" id="UP000693981"/>
    </source>
</evidence>
<keyword evidence="4" id="KW-0732">Signal</keyword>
<comment type="subcellular location">
    <subcellularLocation>
        <location evidence="1 5">Secreted</location>
    </subcellularLocation>
</comment>
<evidence type="ECO:0000256" key="4">
    <source>
        <dbReference type="ARBA" id="ARBA00022729"/>
    </source>
</evidence>
<gene>
    <name evidence="6" type="ORF">PHYBOEH_002447</name>
</gene>
<reference evidence="6" key="1">
    <citation type="submission" date="2021-02" db="EMBL/GenBank/DDBJ databases">
        <authorList>
            <person name="Palmer J.M."/>
        </authorList>
    </citation>
    <scope>NUCLEOTIDE SEQUENCE</scope>
    <source>
        <strain evidence="6">SCRP23</strain>
    </source>
</reference>
<dbReference type="AlphaFoldDB" id="A0A8T1WUK3"/>
<evidence type="ECO:0000313" key="6">
    <source>
        <dbReference type="EMBL" id="KAG7396364.1"/>
    </source>
</evidence>